<protein>
    <submittedName>
        <fullName evidence="2">Uncharacterized protein</fullName>
    </submittedName>
</protein>
<feature type="region of interest" description="Disordered" evidence="1">
    <location>
        <begin position="40"/>
        <end position="67"/>
    </location>
</feature>
<name>A0A6G1K3J2_9PLEO</name>
<proteinExistence type="predicted"/>
<accession>A0A6G1K3J2</accession>
<evidence type="ECO:0000313" key="3">
    <source>
        <dbReference type="Proteomes" id="UP000799428"/>
    </source>
</evidence>
<dbReference type="Proteomes" id="UP000799428">
    <property type="component" value="Unassembled WGS sequence"/>
</dbReference>
<gene>
    <name evidence="2" type="ORF">K504DRAFT_447425</name>
</gene>
<evidence type="ECO:0000313" key="2">
    <source>
        <dbReference type="EMBL" id="KAF2707436.1"/>
    </source>
</evidence>
<evidence type="ECO:0000256" key="1">
    <source>
        <dbReference type="SAM" id="MobiDB-lite"/>
    </source>
</evidence>
<dbReference type="AlphaFoldDB" id="A0A6G1K3J2"/>
<keyword evidence="3" id="KW-1185">Reference proteome</keyword>
<sequence>MLAMRQVITKEDNAFRQFCNAVRKGDVAKREIILRKLHPKLLGKAETPPRSPTPKPTDPLKTPATGKALVPLPYTLPPTSADTLKTPTYYSKLPKSTNTLKTLPSCNLLPKSTNAELEAMRRLNAEIIKDVAAVASCILDPNYRQAIRLFNLDFNALTTLYNLIPFLAT</sequence>
<organism evidence="2 3">
    <name type="scientific">Pleomassaria siparia CBS 279.74</name>
    <dbReference type="NCBI Taxonomy" id="1314801"/>
    <lineage>
        <taxon>Eukaryota</taxon>
        <taxon>Fungi</taxon>
        <taxon>Dikarya</taxon>
        <taxon>Ascomycota</taxon>
        <taxon>Pezizomycotina</taxon>
        <taxon>Dothideomycetes</taxon>
        <taxon>Pleosporomycetidae</taxon>
        <taxon>Pleosporales</taxon>
        <taxon>Pleomassariaceae</taxon>
        <taxon>Pleomassaria</taxon>
    </lineage>
</organism>
<dbReference type="EMBL" id="MU005774">
    <property type="protein sequence ID" value="KAF2707436.1"/>
    <property type="molecule type" value="Genomic_DNA"/>
</dbReference>
<reference evidence="2" key="1">
    <citation type="journal article" date="2020" name="Stud. Mycol.">
        <title>101 Dothideomycetes genomes: a test case for predicting lifestyles and emergence of pathogens.</title>
        <authorList>
            <person name="Haridas S."/>
            <person name="Albert R."/>
            <person name="Binder M."/>
            <person name="Bloem J."/>
            <person name="Labutti K."/>
            <person name="Salamov A."/>
            <person name="Andreopoulos B."/>
            <person name="Baker S."/>
            <person name="Barry K."/>
            <person name="Bills G."/>
            <person name="Bluhm B."/>
            <person name="Cannon C."/>
            <person name="Castanera R."/>
            <person name="Culley D."/>
            <person name="Daum C."/>
            <person name="Ezra D."/>
            <person name="Gonzalez J."/>
            <person name="Henrissat B."/>
            <person name="Kuo A."/>
            <person name="Liang C."/>
            <person name="Lipzen A."/>
            <person name="Lutzoni F."/>
            <person name="Magnuson J."/>
            <person name="Mondo S."/>
            <person name="Nolan M."/>
            <person name="Ohm R."/>
            <person name="Pangilinan J."/>
            <person name="Park H.-J."/>
            <person name="Ramirez L."/>
            <person name="Alfaro M."/>
            <person name="Sun H."/>
            <person name="Tritt A."/>
            <person name="Yoshinaga Y."/>
            <person name="Zwiers L.-H."/>
            <person name="Turgeon B."/>
            <person name="Goodwin S."/>
            <person name="Spatafora J."/>
            <person name="Crous P."/>
            <person name="Grigoriev I."/>
        </authorList>
    </citation>
    <scope>NUCLEOTIDE SEQUENCE</scope>
    <source>
        <strain evidence="2">CBS 279.74</strain>
    </source>
</reference>